<evidence type="ECO:0000313" key="4">
    <source>
        <dbReference type="Proteomes" id="UP000886847"/>
    </source>
</evidence>
<feature type="transmembrane region" description="Helical" evidence="2">
    <location>
        <begin position="56"/>
        <end position="80"/>
    </location>
</feature>
<dbReference type="Proteomes" id="UP000886847">
    <property type="component" value="Unassembled WGS sequence"/>
</dbReference>
<dbReference type="InterPro" id="IPR038765">
    <property type="entry name" value="Papain-like_cys_pep_sf"/>
</dbReference>
<dbReference type="EMBL" id="DXEW01000015">
    <property type="protein sequence ID" value="HIX50230.1"/>
    <property type="molecule type" value="Genomic_DNA"/>
</dbReference>
<keyword evidence="2" id="KW-1133">Transmembrane helix</keyword>
<gene>
    <name evidence="3" type="ORF">H9851_03000</name>
</gene>
<reference evidence="3" key="1">
    <citation type="journal article" date="2021" name="PeerJ">
        <title>Extensive microbial diversity within the chicken gut microbiome revealed by metagenomics and culture.</title>
        <authorList>
            <person name="Gilroy R."/>
            <person name="Ravi A."/>
            <person name="Getino M."/>
            <person name="Pursley I."/>
            <person name="Horton D.L."/>
            <person name="Alikhan N.F."/>
            <person name="Baker D."/>
            <person name="Gharbi K."/>
            <person name="Hall N."/>
            <person name="Watson M."/>
            <person name="Adriaenssens E.M."/>
            <person name="Foster-Nyarko E."/>
            <person name="Jarju S."/>
            <person name="Secka A."/>
            <person name="Antonio M."/>
            <person name="Oren A."/>
            <person name="Chaudhuri R.R."/>
            <person name="La Ragione R."/>
            <person name="Hildebrand F."/>
            <person name="Pallen M.J."/>
        </authorList>
    </citation>
    <scope>NUCLEOTIDE SEQUENCE</scope>
    <source>
        <strain evidence="3">2189</strain>
    </source>
</reference>
<sequence length="335" mass="35802">MRAGFCDNCIEGRGRRGCGLQGSRGAHGHAPAAPPAGGAAQSPAAQKPARKRWLRALCIVLAVLLFLGLALFGMQVGVWAGNAAADRAAAAAMERAAAYADTDLSSVLSKEHLTDADYELIYRCTGLTRAGVDRCLAQGEEGKDRILQVQRSFCASYGVRHTQFGFFCVNDYLDRGIAVATAFLENGDILVTPSVRLSGLTMGHAGLVTDAEQGRVLQAIAYGWPSGIVSVREFTRRPAFMILSPRTDAETKKAVAAYAAEELVGIPYDITAGVLSDKNSCNSTQCAHIIWYAYAQFGLDIDGDGGLVVTPHDLAISPQLEVVQVYGFDLDELWQ</sequence>
<accession>A0A9D2AUB9</accession>
<comment type="caution">
    <text evidence="3">The sequence shown here is derived from an EMBL/GenBank/DDBJ whole genome shotgun (WGS) entry which is preliminary data.</text>
</comment>
<evidence type="ECO:0000256" key="1">
    <source>
        <dbReference type="SAM" id="MobiDB-lite"/>
    </source>
</evidence>
<evidence type="ECO:0000313" key="3">
    <source>
        <dbReference type="EMBL" id="HIX50230.1"/>
    </source>
</evidence>
<evidence type="ECO:0000256" key="2">
    <source>
        <dbReference type="SAM" id="Phobius"/>
    </source>
</evidence>
<dbReference type="Gene3D" id="3.90.1720.10">
    <property type="entry name" value="endopeptidase domain like (from Nostoc punctiforme)"/>
    <property type="match status" value="1"/>
</dbReference>
<feature type="region of interest" description="Disordered" evidence="1">
    <location>
        <begin position="21"/>
        <end position="44"/>
    </location>
</feature>
<reference evidence="3" key="2">
    <citation type="submission" date="2021-04" db="EMBL/GenBank/DDBJ databases">
        <authorList>
            <person name="Gilroy R."/>
        </authorList>
    </citation>
    <scope>NUCLEOTIDE SEQUENCE</scope>
    <source>
        <strain evidence="3">2189</strain>
    </source>
</reference>
<protein>
    <submittedName>
        <fullName evidence="3">Uncharacterized protein</fullName>
    </submittedName>
</protein>
<keyword evidence="2" id="KW-0812">Transmembrane</keyword>
<name>A0A9D2AUB9_9FIRM</name>
<feature type="compositionally biased region" description="Low complexity" evidence="1">
    <location>
        <begin position="28"/>
        <end position="44"/>
    </location>
</feature>
<keyword evidence="2" id="KW-0472">Membrane</keyword>
<dbReference type="SUPFAM" id="SSF54001">
    <property type="entry name" value="Cysteine proteinases"/>
    <property type="match status" value="1"/>
</dbReference>
<dbReference type="AlphaFoldDB" id="A0A9D2AUB9"/>
<organism evidence="3 4">
    <name type="scientific">Candidatus Borkfalkia faecavium</name>
    <dbReference type="NCBI Taxonomy" id="2838508"/>
    <lineage>
        <taxon>Bacteria</taxon>
        <taxon>Bacillati</taxon>
        <taxon>Bacillota</taxon>
        <taxon>Clostridia</taxon>
        <taxon>Christensenellales</taxon>
        <taxon>Christensenellaceae</taxon>
        <taxon>Candidatus Borkfalkia</taxon>
    </lineage>
</organism>
<proteinExistence type="predicted"/>